<dbReference type="AlphaFoldDB" id="A0A0C6FW26"/>
<protein>
    <submittedName>
        <fullName evidence="1">Uncharacterized protein</fullName>
    </submittedName>
</protein>
<geneLocation type="plasmid" evidence="2">
    <name>pMaq22A_1p DNA</name>
</geneLocation>
<proteinExistence type="predicted"/>
<accession>A0A0C6FW26</accession>
<dbReference type="OrthoDB" id="7375665at2"/>
<dbReference type="RefSeq" id="WP_060850767.1">
    <property type="nucleotide sequence ID" value="NZ_AP014705.1"/>
</dbReference>
<evidence type="ECO:0000313" key="1">
    <source>
        <dbReference type="EMBL" id="BAQ49774.1"/>
    </source>
</evidence>
<evidence type="ECO:0000313" key="2">
    <source>
        <dbReference type="Proteomes" id="UP000061432"/>
    </source>
</evidence>
<reference evidence="2" key="2">
    <citation type="submission" date="2015-01" db="EMBL/GenBank/DDBJ databases">
        <title>Complete genome sequence of Methylobacterium aquaticum strain 22A.</title>
        <authorList>
            <person name="Tani A."/>
            <person name="Ogura Y."/>
            <person name="Hayashi T."/>
        </authorList>
    </citation>
    <scope>NUCLEOTIDE SEQUENCE [LARGE SCALE GENOMIC DNA]</scope>
    <source>
        <strain evidence="2">MA-22A</strain>
        <plasmid evidence="2">Plasmid pMaq22A_1p DNA</plasmid>
    </source>
</reference>
<dbReference type="KEGG" id="maqu:Maq22A_1p38025"/>
<reference evidence="1 2" key="1">
    <citation type="journal article" date="2015" name="Genome Announc.">
        <title>Complete Genome Sequence of Methylobacterium aquaticum Strain 22A, Isolated from Racomitrium japonicum Moss.</title>
        <authorList>
            <person name="Tani A."/>
            <person name="Ogura Y."/>
            <person name="Hayashi T."/>
            <person name="Kimbara K."/>
        </authorList>
    </citation>
    <scope>NUCLEOTIDE SEQUENCE [LARGE SCALE GENOMIC DNA]</scope>
    <source>
        <strain evidence="1 2">MA-22A</strain>
        <plasmid evidence="2">Plasmid pMaq22A_1p DNA</plasmid>
    </source>
</reference>
<name>A0A0C6FW26_9HYPH</name>
<sequence length="369" mass="39089">MSTATISDLSIYEAQKAAIEPFLRTFRLSNTALDIVFYDVGVLYKDLQDRGQQIATGMTTPIGSAGALAVGASPQMARAITHLDLSALTNPEGAILVVDAANPPYVYPPYRDVAQFLNEAGTKRDDLRTVTLTGVGSSALGSVAFAWGISKALGEPVVAIVPGYGLADVAYQALGGWFGFGLHDWIRSQTQEWLAAAAPHLAGVGRNLLASLPDGKQNPDTAAPVFRQGSVGSDTLHAILQRNIGITRVVGHSKGALAIANAIRSLASPITDTLSVVTFGCTVNQDGTKATYDQFLGRIDALGRLNSWGHEPKTWLIAHHSTNTMIPLAMAVDSLISTSPARSAAPVVALPSWFMSWPPLPPLFRPVRP</sequence>
<dbReference type="PATRIC" id="fig|270351.10.peg.6887"/>
<organism evidence="1 2">
    <name type="scientific">Methylobacterium aquaticum</name>
    <dbReference type="NCBI Taxonomy" id="270351"/>
    <lineage>
        <taxon>Bacteria</taxon>
        <taxon>Pseudomonadati</taxon>
        <taxon>Pseudomonadota</taxon>
        <taxon>Alphaproteobacteria</taxon>
        <taxon>Hyphomicrobiales</taxon>
        <taxon>Methylobacteriaceae</taxon>
        <taxon>Methylobacterium</taxon>
    </lineage>
</organism>
<keyword evidence="1" id="KW-0614">Plasmid</keyword>
<dbReference type="Proteomes" id="UP000061432">
    <property type="component" value="Plasmid pMaq22A_1p"/>
</dbReference>
<dbReference type="EMBL" id="AP014705">
    <property type="protein sequence ID" value="BAQ49774.1"/>
    <property type="molecule type" value="Genomic_DNA"/>
</dbReference>
<gene>
    <name evidence="1" type="ORF">Maq22A_1p38025</name>
</gene>